<dbReference type="InterPro" id="IPR011335">
    <property type="entry name" value="Restrct_endonuc-II-like"/>
</dbReference>
<dbReference type="EMBL" id="PXYK01000055">
    <property type="protein sequence ID" value="PSJ49990.1"/>
    <property type="molecule type" value="Genomic_DNA"/>
</dbReference>
<dbReference type="GO" id="GO:0004519">
    <property type="term" value="F:endonuclease activity"/>
    <property type="evidence" value="ECO:0007669"/>
    <property type="project" value="UniProtKB-KW"/>
</dbReference>
<dbReference type="SUPFAM" id="SSF52980">
    <property type="entry name" value="Restriction endonuclease-like"/>
    <property type="match status" value="1"/>
</dbReference>
<keyword evidence="2" id="KW-0540">Nuclease</keyword>
<dbReference type="PANTHER" id="PTHR38590:SF1">
    <property type="entry name" value="BLL0828 PROTEIN"/>
    <property type="match status" value="1"/>
</dbReference>
<keyword evidence="3" id="KW-1185">Reference proteome</keyword>
<evidence type="ECO:0000313" key="3">
    <source>
        <dbReference type="Proteomes" id="UP000241229"/>
    </source>
</evidence>
<dbReference type="CDD" id="cd01038">
    <property type="entry name" value="Endonuclease_DUF559"/>
    <property type="match status" value="1"/>
</dbReference>
<organism evidence="2 3">
    <name type="scientific">Kumtagia ephedrae</name>
    <dbReference type="NCBI Taxonomy" id="2116701"/>
    <lineage>
        <taxon>Bacteria</taxon>
        <taxon>Pseudomonadati</taxon>
        <taxon>Pseudomonadota</taxon>
        <taxon>Alphaproteobacteria</taxon>
        <taxon>Hyphomicrobiales</taxon>
        <taxon>Phyllobacteriaceae</taxon>
        <taxon>Kumtagia</taxon>
    </lineage>
</organism>
<dbReference type="Pfam" id="PF04480">
    <property type="entry name" value="DUF559"/>
    <property type="match status" value="1"/>
</dbReference>
<dbReference type="Gene3D" id="3.40.960.10">
    <property type="entry name" value="VSR Endonuclease"/>
    <property type="match status" value="1"/>
</dbReference>
<proteinExistence type="predicted"/>
<dbReference type="InterPro" id="IPR047216">
    <property type="entry name" value="Endonuclease_DUF559_bact"/>
</dbReference>
<feature type="domain" description="DUF559" evidence="1">
    <location>
        <begin position="10"/>
        <end position="114"/>
    </location>
</feature>
<comment type="caution">
    <text evidence="2">The sequence shown here is derived from an EMBL/GenBank/DDBJ whole genome shotgun (WGS) entry which is preliminary data.</text>
</comment>
<dbReference type="AlphaFoldDB" id="A0A2P7RIF6"/>
<dbReference type="PANTHER" id="PTHR38590">
    <property type="entry name" value="BLL0828 PROTEIN"/>
    <property type="match status" value="1"/>
</dbReference>
<dbReference type="InterPro" id="IPR007569">
    <property type="entry name" value="DUF559"/>
</dbReference>
<reference evidence="2 3" key="1">
    <citation type="submission" date="2018-03" db="EMBL/GenBank/DDBJ databases">
        <title>The draft genome of Mesorhizobium sp. 6GN-30.</title>
        <authorList>
            <person name="Liu L."/>
            <person name="Li L."/>
            <person name="Wang T."/>
            <person name="Zhang X."/>
            <person name="Liang L."/>
        </authorList>
    </citation>
    <scope>NUCLEOTIDE SEQUENCE [LARGE SCALE GENOMIC DNA]</scope>
    <source>
        <strain evidence="2 3">6GN30</strain>
    </source>
</reference>
<evidence type="ECO:0000313" key="2">
    <source>
        <dbReference type="EMBL" id="PSJ49990.1"/>
    </source>
</evidence>
<name>A0A2P7RIF6_9HYPH</name>
<accession>A0A2P7RIF6</accession>
<dbReference type="OrthoDB" id="9798754at2"/>
<evidence type="ECO:0000259" key="1">
    <source>
        <dbReference type="Pfam" id="PF04480"/>
    </source>
</evidence>
<gene>
    <name evidence="2" type="ORF">C7I84_29000</name>
</gene>
<keyword evidence="2" id="KW-0255">Endonuclease</keyword>
<sequence length="140" mass="15738">MGHELVPPRQRRNAKSMRRVMTDAELKLWNEIRAHRLMGLGFKRQVPIGPYIVDFACPSHRLIVEVDGSQHGEVESQAKDAVRSSYLEGRGWTVLRFWNDDILRDIDGVCQHVVIAAGLDQPQAATDVMLAAVPAEEIDP</sequence>
<dbReference type="RefSeq" id="WP_106775685.1">
    <property type="nucleotide sequence ID" value="NZ_PXYK01000055.1"/>
</dbReference>
<protein>
    <submittedName>
        <fullName evidence="2">Endonuclease domain-containing protein</fullName>
    </submittedName>
</protein>
<keyword evidence="2" id="KW-0378">Hydrolase</keyword>
<dbReference type="Proteomes" id="UP000241229">
    <property type="component" value="Unassembled WGS sequence"/>
</dbReference>